<organism evidence="1 2">
    <name type="scientific">Pedobacter antarcticus 4BY</name>
    <dbReference type="NCBI Taxonomy" id="1358423"/>
    <lineage>
        <taxon>Bacteria</taxon>
        <taxon>Pseudomonadati</taxon>
        <taxon>Bacteroidota</taxon>
        <taxon>Sphingobacteriia</taxon>
        <taxon>Sphingobacteriales</taxon>
        <taxon>Sphingobacteriaceae</taxon>
        <taxon>Pedobacter</taxon>
    </lineage>
</organism>
<sequence length="311" mass="36439">MSNKVILIEKTIHYYNLRFKFEKDFKPTDGDKFRALFEIIVILAKTKARIRYQRFGEKSIFIQDVKFHPQIKQISGKLRCVRTDILPEIMNTKTDESRGIEALAEEGLLETTHFIIDYSKKDKKLALEYNQFGAKINDFVLYIQNIGLHKKAVDSLGYSPLVKDELSQYISRINRTSEFIVKIHKDNIERIKDVDTGIYTAAKASLDQFESEYALLDLKFDYQKKKETKKVNQSIFNTIRNLIKKPENSELFNTLSVKAEDENKNNRLEIFDLLVDKVKSNIKVQKQPRYRTIISADILEKMQAEIIRKNI</sequence>
<protein>
    <submittedName>
        <fullName evidence="1">Uncharacterized protein</fullName>
    </submittedName>
</protein>
<proteinExistence type="predicted"/>
<dbReference type="EMBL" id="JNFF01000108">
    <property type="protein sequence ID" value="KEQ28748.1"/>
    <property type="molecule type" value="Genomic_DNA"/>
</dbReference>
<evidence type="ECO:0000313" key="2">
    <source>
        <dbReference type="Proteomes" id="UP000028007"/>
    </source>
</evidence>
<evidence type="ECO:0000313" key="1">
    <source>
        <dbReference type="EMBL" id="KEQ28748.1"/>
    </source>
</evidence>
<gene>
    <name evidence="1" type="ORF">N180_18795</name>
</gene>
<reference evidence="1 2" key="1">
    <citation type="journal article" date="1992" name="Int. J. Syst. Bacteriol.">
        <title>Sphingobacterium antarcticus sp. nov. a Psychrotrophic Bacterium from the Soils of Schirmacher Oasis, Antarctica.</title>
        <authorList>
            <person name="Shivaji S."/>
            <person name="Ray M.K."/>
            <person name="Rao N.S."/>
            <person name="Saiserr L."/>
            <person name="Jagannadham M.V."/>
            <person name="Kumar G.S."/>
            <person name="Reddy G."/>
            <person name="Bhargava P.M."/>
        </authorList>
    </citation>
    <scope>NUCLEOTIDE SEQUENCE [LARGE SCALE GENOMIC DNA]</scope>
    <source>
        <strain evidence="1 2">4BY</strain>
    </source>
</reference>
<name>A0A081PDH5_9SPHI</name>
<keyword evidence="2" id="KW-1185">Reference proteome</keyword>
<dbReference type="eggNOG" id="ENOG5030YYY">
    <property type="taxonomic scope" value="Bacteria"/>
</dbReference>
<accession>A0A081PDH5</accession>
<dbReference type="RefSeq" id="WP_037443552.1">
    <property type="nucleotide sequence ID" value="NZ_JNFF01000108.1"/>
</dbReference>
<dbReference type="OrthoDB" id="796579at2"/>
<dbReference type="AlphaFoldDB" id="A0A081PDH5"/>
<dbReference type="Proteomes" id="UP000028007">
    <property type="component" value="Unassembled WGS sequence"/>
</dbReference>
<comment type="caution">
    <text evidence="1">The sequence shown here is derived from an EMBL/GenBank/DDBJ whole genome shotgun (WGS) entry which is preliminary data.</text>
</comment>